<dbReference type="AlphaFoldDB" id="A0A7R8X9R9"/>
<evidence type="ECO:0000313" key="8">
    <source>
        <dbReference type="Proteomes" id="UP000677054"/>
    </source>
</evidence>
<keyword evidence="8" id="KW-1185">Reference proteome</keyword>
<dbReference type="EMBL" id="CAJPEV010001206">
    <property type="protein sequence ID" value="CAG0891351.1"/>
    <property type="molecule type" value="Genomic_DNA"/>
</dbReference>
<feature type="transmembrane region" description="Helical" evidence="6">
    <location>
        <begin position="272"/>
        <end position="290"/>
    </location>
</feature>
<keyword evidence="3 6" id="KW-1133">Transmembrane helix</keyword>
<reference evidence="7" key="1">
    <citation type="submission" date="2020-11" db="EMBL/GenBank/DDBJ databases">
        <authorList>
            <person name="Tran Van P."/>
        </authorList>
    </citation>
    <scope>NUCLEOTIDE SEQUENCE</scope>
</reference>
<comment type="similarity">
    <text evidence="5">Belongs to the ZIP transporter (TC 2.A.5) family. KE4/Catsup subfamily.</text>
</comment>
<gene>
    <name evidence="7" type="ORF">DSTB1V02_LOCUS6527</name>
</gene>
<dbReference type="Proteomes" id="UP000677054">
    <property type="component" value="Unassembled WGS sequence"/>
</dbReference>
<evidence type="ECO:0000256" key="1">
    <source>
        <dbReference type="ARBA" id="ARBA00004141"/>
    </source>
</evidence>
<dbReference type="EMBL" id="LR900723">
    <property type="protein sequence ID" value="CAD7246680.1"/>
    <property type="molecule type" value="Genomic_DNA"/>
</dbReference>
<evidence type="ECO:0000256" key="6">
    <source>
        <dbReference type="SAM" id="Phobius"/>
    </source>
</evidence>
<dbReference type="PANTHER" id="PTHR16950:SF16">
    <property type="entry name" value="ZINC TRANSPORTER ZIP13"/>
    <property type="match status" value="1"/>
</dbReference>
<dbReference type="GO" id="GO:0016020">
    <property type="term" value="C:membrane"/>
    <property type="evidence" value="ECO:0007669"/>
    <property type="project" value="UniProtKB-SubCell"/>
</dbReference>
<feature type="transmembrane region" description="Helical" evidence="6">
    <location>
        <begin position="214"/>
        <end position="232"/>
    </location>
</feature>
<protein>
    <submittedName>
        <fullName evidence="7">Uncharacterized protein</fullName>
    </submittedName>
</protein>
<evidence type="ECO:0000256" key="4">
    <source>
        <dbReference type="ARBA" id="ARBA00023136"/>
    </source>
</evidence>
<evidence type="ECO:0000256" key="5">
    <source>
        <dbReference type="ARBA" id="ARBA00038485"/>
    </source>
</evidence>
<name>A0A7R8X9R9_9CRUS</name>
<dbReference type="InterPro" id="IPR003689">
    <property type="entry name" value="ZIP"/>
</dbReference>
<proteinExistence type="inferred from homology"/>
<feature type="transmembrane region" description="Helical" evidence="6">
    <location>
        <begin position="238"/>
        <end position="260"/>
    </location>
</feature>
<dbReference type="OrthoDB" id="200954at2759"/>
<keyword evidence="4 6" id="KW-0472">Membrane</keyword>
<keyword evidence="2 6" id="KW-0812">Transmembrane</keyword>
<feature type="transmembrane region" description="Helical" evidence="6">
    <location>
        <begin position="104"/>
        <end position="122"/>
    </location>
</feature>
<comment type="subcellular location">
    <subcellularLocation>
        <location evidence="1">Membrane</location>
        <topology evidence="1">Multi-pass membrane protein</topology>
    </subcellularLocation>
</comment>
<evidence type="ECO:0000313" key="7">
    <source>
        <dbReference type="EMBL" id="CAD7246680.1"/>
    </source>
</evidence>
<sequence>MSRAELEEWDWDWKPMMMEADPWAYSIIGALIVGLSGVAPILFISIPAIPDSKKSTGDAPVFGRTLKLLLSFGVGGLLGDVFLHLLPEIWSTMNLNKHEEHKEVGMWVIAGMLSFVCLQMLLSHCPIEASNSLNDCDIRRQIQRHVTGYLNLLANSIDNFAHGLAVAGSFLVSTKVGLATTFAILVHEVPHEVGDFAILMRAGFTRWDAARAQLLTACIGIMGALAALSIGSDKAERGAWWILPFTSGGFLTVALVNVLPDLLKESTDLWEAIKDFSALLFGILAMALVTRCLDISPT</sequence>
<dbReference type="GO" id="GO:0006882">
    <property type="term" value="P:intracellular zinc ion homeostasis"/>
    <property type="evidence" value="ECO:0007669"/>
    <property type="project" value="TreeGrafter"/>
</dbReference>
<organism evidence="7">
    <name type="scientific">Darwinula stevensoni</name>
    <dbReference type="NCBI Taxonomy" id="69355"/>
    <lineage>
        <taxon>Eukaryota</taxon>
        <taxon>Metazoa</taxon>
        <taxon>Ecdysozoa</taxon>
        <taxon>Arthropoda</taxon>
        <taxon>Crustacea</taxon>
        <taxon>Oligostraca</taxon>
        <taxon>Ostracoda</taxon>
        <taxon>Podocopa</taxon>
        <taxon>Podocopida</taxon>
        <taxon>Darwinulocopina</taxon>
        <taxon>Darwinuloidea</taxon>
        <taxon>Darwinulidae</taxon>
        <taxon>Darwinula</taxon>
    </lineage>
</organism>
<dbReference type="Pfam" id="PF02535">
    <property type="entry name" value="Zip"/>
    <property type="match status" value="2"/>
</dbReference>
<dbReference type="GO" id="GO:0005385">
    <property type="term" value="F:zinc ion transmembrane transporter activity"/>
    <property type="evidence" value="ECO:0007669"/>
    <property type="project" value="TreeGrafter"/>
</dbReference>
<feature type="transmembrane region" description="Helical" evidence="6">
    <location>
        <begin position="23"/>
        <end position="44"/>
    </location>
</feature>
<accession>A0A7R8X9R9</accession>
<evidence type="ECO:0000256" key="2">
    <source>
        <dbReference type="ARBA" id="ARBA00022692"/>
    </source>
</evidence>
<dbReference type="PANTHER" id="PTHR16950">
    <property type="entry name" value="ZINC TRANSPORTER SLC39A7 HISTIDINE-RICH MEMBRANE PROTEIN KE4"/>
    <property type="match status" value="1"/>
</dbReference>
<feature type="transmembrane region" description="Helical" evidence="6">
    <location>
        <begin position="65"/>
        <end position="84"/>
    </location>
</feature>
<evidence type="ECO:0000256" key="3">
    <source>
        <dbReference type="ARBA" id="ARBA00022989"/>
    </source>
</evidence>